<reference evidence="1" key="3">
    <citation type="submission" date="2022-01" db="UniProtKB">
        <authorList>
            <consortium name="EnsemblPlants"/>
        </authorList>
    </citation>
    <scope>IDENTIFICATION</scope>
    <source>
        <strain evidence="1">subsp. vulgare</strain>
    </source>
</reference>
<name>A0A8I6YL64_HORVV</name>
<reference evidence="1" key="2">
    <citation type="submission" date="2020-10" db="EMBL/GenBank/DDBJ databases">
        <authorList>
            <person name="Scholz U."/>
            <person name="Mascher M."/>
            <person name="Fiebig A."/>
        </authorList>
    </citation>
    <scope>NUCLEOTIDE SEQUENCE [LARGE SCALE GENOMIC DNA]</scope>
    <source>
        <strain evidence="1">cv. Morex</strain>
    </source>
</reference>
<dbReference type="Proteomes" id="UP000011116">
    <property type="component" value="Chromosome 7H"/>
</dbReference>
<evidence type="ECO:0008006" key="3">
    <source>
        <dbReference type="Google" id="ProtNLM"/>
    </source>
</evidence>
<dbReference type="Gramene" id="HORVU.MOREX.r3.7HG0751900.1">
    <property type="protein sequence ID" value="HORVU.MOREX.r3.7HG0751900.1.CDS1"/>
    <property type="gene ID" value="HORVU.MOREX.r3.7HG0751900"/>
</dbReference>
<dbReference type="SUPFAM" id="SSF52047">
    <property type="entry name" value="RNI-like"/>
    <property type="match status" value="1"/>
</dbReference>
<accession>A0A8I6YL64</accession>
<reference evidence="2" key="1">
    <citation type="journal article" date="2012" name="Nature">
        <title>A physical, genetic and functional sequence assembly of the barley genome.</title>
        <authorList>
            <consortium name="The International Barley Genome Sequencing Consortium"/>
            <person name="Mayer K.F."/>
            <person name="Waugh R."/>
            <person name="Brown J.W."/>
            <person name="Schulman A."/>
            <person name="Langridge P."/>
            <person name="Platzer M."/>
            <person name="Fincher G.B."/>
            <person name="Muehlbauer G.J."/>
            <person name="Sato K."/>
            <person name="Close T.J."/>
            <person name="Wise R.P."/>
            <person name="Stein N."/>
        </authorList>
    </citation>
    <scope>NUCLEOTIDE SEQUENCE [LARGE SCALE GENOMIC DNA]</scope>
    <source>
        <strain evidence="2">cv. Morex</strain>
    </source>
</reference>
<dbReference type="Gramene" id="HORVU.MOREX.r3.7HG0751970.1">
    <property type="protein sequence ID" value="HORVU.MOREX.r3.7HG0751970.1.CDS1"/>
    <property type="gene ID" value="HORVU.MOREX.r3.7HG0751970"/>
</dbReference>
<dbReference type="EnsemblPlants" id="HORVU.MOREX.r3.7HG0751900.1">
    <property type="protein sequence ID" value="HORVU.MOREX.r3.7HG0751900.1.CDS1"/>
    <property type="gene ID" value="HORVU.MOREX.r3.7HG0751900"/>
</dbReference>
<dbReference type="PANTHER" id="PTHR38926:SF70">
    <property type="entry name" value="F-BOX DOMAIN-CONTAINING PROTEIN"/>
    <property type="match status" value="1"/>
</dbReference>
<keyword evidence="2" id="KW-1185">Reference proteome</keyword>
<evidence type="ECO:0000313" key="1">
    <source>
        <dbReference type="EnsemblPlants" id="HORVU.MOREX.r3.7HG0751900.1.CDS1"/>
    </source>
</evidence>
<dbReference type="InterPro" id="IPR032675">
    <property type="entry name" value="LRR_dom_sf"/>
</dbReference>
<dbReference type="Gene3D" id="3.80.10.10">
    <property type="entry name" value="Ribonuclease Inhibitor"/>
    <property type="match status" value="1"/>
</dbReference>
<dbReference type="PANTHER" id="PTHR38926">
    <property type="entry name" value="F-BOX DOMAIN CONTAINING PROTEIN, EXPRESSED"/>
    <property type="match status" value="1"/>
</dbReference>
<proteinExistence type="predicted"/>
<dbReference type="EnsemblPlants" id="HORVU.MOREX.r3.7HG0751970.1">
    <property type="protein sequence ID" value="HORVU.MOREX.r3.7HG0751970.1.CDS1"/>
    <property type="gene ID" value="HORVU.MOREX.r3.7HG0751970"/>
</dbReference>
<evidence type="ECO:0000313" key="2">
    <source>
        <dbReference type="Proteomes" id="UP000011116"/>
    </source>
</evidence>
<dbReference type="AlphaFoldDB" id="A0A8I6YL64"/>
<sequence>MDANRTSVMHNIYNTLFIDDPIHIILLNLADATMFAFAIAQSLDTLGISRSEISDGLGEDSAPRRPKVTFLHVSSYINYGARALEAFGKNSKSLVKLHCVMHPIIAVKACQNDKAHAIVSNMSKLHHLKIRKMLIKTEVVLRISSECHDLKFIDLRGCRDVDDKLLEEKYPRLKTLGPC</sequence>
<protein>
    <recommendedName>
        <fullName evidence="3">F-box protein</fullName>
    </recommendedName>
</protein>
<organism evidence="1 2">
    <name type="scientific">Hordeum vulgare subsp. vulgare</name>
    <name type="common">Domesticated barley</name>
    <dbReference type="NCBI Taxonomy" id="112509"/>
    <lineage>
        <taxon>Eukaryota</taxon>
        <taxon>Viridiplantae</taxon>
        <taxon>Streptophyta</taxon>
        <taxon>Embryophyta</taxon>
        <taxon>Tracheophyta</taxon>
        <taxon>Spermatophyta</taxon>
        <taxon>Magnoliopsida</taxon>
        <taxon>Liliopsida</taxon>
        <taxon>Poales</taxon>
        <taxon>Poaceae</taxon>
        <taxon>BOP clade</taxon>
        <taxon>Pooideae</taxon>
        <taxon>Triticodae</taxon>
        <taxon>Triticeae</taxon>
        <taxon>Hordeinae</taxon>
        <taxon>Hordeum</taxon>
    </lineage>
</organism>